<gene>
    <name evidence="1" type="ORF">METZ01_LOCUS374089</name>
</gene>
<accession>A0A382THH5</accession>
<dbReference type="EMBL" id="UINC01136456">
    <property type="protein sequence ID" value="SVD21235.1"/>
    <property type="molecule type" value="Genomic_DNA"/>
</dbReference>
<feature type="non-terminal residue" evidence="1">
    <location>
        <position position="33"/>
    </location>
</feature>
<organism evidence="1">
    <name type="scientific">marine metagenome</name>
    <dbReference type="NCBI Taxonomy" id="408172"/>
    <lineage>
        <taxon>unclassified sequences</taxon>
        <taxon>metagenomes</taxon>
        <taxon>ecological metagenomes</taxon>
    </lineage>
</organism>
<evidence type="ECO:0000313" key="1">
    <source>
        <dbReference type="EMBL" id="SVD21235.1"/>
    </source>
</evidence>
<protein>
    <submittedName>
        <fullName evidence="1">Uncharacterized protein</fullName>
    </submittedName>
</protein>
<name>A0A382THH5_9ZZZZ</name>
<dbReference type="AlphaFoldDB" id="A0A382THH5"/>
<sequence>MSRGSHDWIRLGVKEVVVPLGFEPKLTVSKTAV</sequence>
<reference evidence="1" key="1">
    <citation type="submission" date="2018-05" db="EMBL/GenBank/DDBJ databases">
        <authorList>
            <person name="Lanie J.A."/>
            <person name="Ng W.-L."/>
            <person name="Kazmierczak K.M."/>
            <person name="Andrzejewski T.M."/>
            <person name="Davidsen T.M."/>
            <person name="Wayne K.J."/>
            <person name="Tettelin H."/>
            <person name="Glass J.I."/>
            <person name="Rusch D."/>
            <person name="Podicherti R."/>
            <person name="Tsui H.-C.T."/>
            <person name="Winkler M.E."/>
        </authorList>
    </citation>
    <scope>NUCLEOTIDE SEQUENCE</scope>
</reference>
<proteinExistence type="predicted"/>